<reference evidence="1 2" key="1">
    <citation type="submission" date="2020-08" db="EMBL/GenBank/DDBJ databases">
        <title>Genomic Encyclopedia of Type Strains, Phase IV (KMG-IV): sequencing the most valuable type-strain genomes for metagenomic binning, comparative biology and taxonomic classification.</title>
        <authorList>
            <person name="Goeker M."/>
        </authorList>
    </citation>
    <scope>NUCLEOTIDE SEQUENCE [LARGE SCALE GENOMIC DNA]</scope>
    <source>
        <strain evidence="1 2">DSM 104969</strain>
    </source>
</reference>
<name>A0A840CM82_9BACT</name>
<evidence type="ECO:0000313" key="1">
    <source>
        <dbReference type="EMBL" id="MBB4034125.1"/>
    </source>
</evidence>
<keyword evidence="2" id="KW-1185">Reference proteome</keyword>
<dbReference type="AlphaFoldDB" id="A0A840CM82"/>
<organism evidence="1 2">
    <name type="scientific">Dysgonomonas hofstadii</name>
    <dbReference type="NCBI Taxonomy" id="637886"/>
    <lineage>
        <taxon>Bacteria</taxon>
        <taxon>Pseudomonadati</taxon>
        <taxon>Bacteroidota</taxon>
        <taxon>Bacteroidia</taxon>
        <taxon>Bacteroidales</taxon>
        <taxon>Dysgonomonadaceae</taxon>
        <taxon>Dysgonomonas</taxon>
    </lineage>
</organism>
<dbReference type="EMBL" id="JACIEP010000001">
    <property type="protein sequence ID" value="MBB4034125.1"/>
    <property type="molecule type" value="Genomic_DNA"/>
</dbReference>
<proteinExistence type="predicted"/>
<evidence type="ECO:0000313" key="2">
    <source>
        <dbReference type="Proteomes" id="UP000555103"/>
    </source>
</evidence>
<gene>
    <name evidence="1" type="ORF">GGR21_000010</name>
</gene>
<sequence>MESSKEIIELRPREKKIRLKLIEFAAAKRTIAYQPLSYIANLGLEMQYNEHVNELSDYLDRISKFELQEGRPLLSAIVINSILKRQGDGFFRLCADKEEDLKKLLKCDVLSPSID</sequence>
<dbReference type="RefSeq" id="WP_183305105.1">
    <property type="nucleotide sequence ID" value="NZ_JACIEP010000001.1"/>
</dbReference>
<comment type="caution">
    <text evidence="1">The sequence shown here is derived from an EMBL/GenBank/DDBJ whole genome shotgun (WGS) entry which is preliminary data.</text>
</comment>
<protein>
    <submittedName>
        <fullName evidence="1">Uncharacterized protein</fullName>
    </submittedName>
</protein>
<dbReference type="Proteomes" id="UP000555103">
    <property type="component" value="Unassembled WGS sequence"/>
</dbReference>
<accession>A0A840CM82</accession>